<dbReference type="STRING" id="697281.Mahau_1182"/>
<dbReference type="SUPFAM" id="SSF50129">
    <property type="entry name" value="GroES-like"/>
    <property type="match status" value="1"/>
</dbReference>
<sequence>MMEKMKVARMVGIRDMRMEQEDIPTIEDDEVLVKIEYVGICGSDVHYYEYGRIGDHVVNKPLILGHECAGTVVEVGKDVVSLKAGDRVALEPGRTCGKCWYCKTGRYNLCRDVVFMATPPVDGAFAEYVAYPADMAFKLPDNVSTMEGALVEPLAVGIHAANQADVRLGQSVAILGAGCIGLMAFKAVKAMGAGDVYITDTIDSRLQFAAKYGAKVFNPRNEDVVASIQGLTNDEGSDIVIETAGAIPSTRQTIDIVRRGGTIVLVGLVPDGEVSLNVARLIDKEAQIKTVFRYRNIYPSAIKAIADGNIDVKSMVTNTFDFDDVKQAFDYVVSNKSEVIKAVIKME</sequence>
<reference evidence="8 9" key="2">
    <citation type="journal article" date="2011" name="Stand. Genomic Sci.">
        <title>Complete genome sequence of Mahella australiensis type strain (50-1 BON).</title>
        <authorList>
            <person name="Sikorski J."/>
            <person name="Teshima H."/>
            <person name="Nolan M."/>
            <person name="Lucas S."/>
            <person name="Hammon N."/>
            <person name="Deshpande S."/>
            <person name="Cheng J.F."/>
            <person name="Pitluck S."/>
            <person name="Liolios K."/>
            <person name="Pagani I."/>
            <person name="Ivanova N."/>
            <person name="Huntemann M."/>
            <person name="Mavromatis K."/>
            <person name="Ovchinikova G."/>
            <person name="Pati A."/>
            <person name="Tapia R."/>
            <person name="Han C."/>
            <person name="Goodwin L."/>
            <person name="Chen A."/>
            <person name="Palaniappan K."/>
            <person name="Land M."/>
            <person name="Hauser L."/>
            <person name="Ngatchou-Djao O.D."/>
            <person name="Rohde M."/>
            <person name="Pukall R."/>
            <person name="Spring S."/>
            <person name="Abt B."/>
            <person name="Goker M."/>
            <person name="Detter J.C."/>
            <person name="Woyke T."/>
            <person name="Bristow J."/>
            <person name="Markowitz V."/>
            <person name="Hugenholtz P."/>
            <person name="Eisen J.A."/>
            <person name="Kyrpides N.C."/>
            <person name="Klenk H.P."/>
            <person name="Lapidus A."/>
        </authorList>
    </citation>
    <scope>NUCLEOTIDE SEQUENCE [LARGE SCALE GENOMIC DNA]</scope>
    <source>
        <strain evidence="9">DSM 15567 / CIP 107919 / 50-1 BON</strain>
    </source>
</reference>
<keyword evidence="5 8" id="KW-0560">Oxidoreductase</keyword>
<proteinExistence type="inferred from homology"/>
<evidence type="ECO:0000256" key="2">
    <source>
        <dbReference type="ARBA" id="ARBA00008072"/>
    </source>
</evidence>
<dbReference type="SMART" id="SM00829">
    <property type="entry name" value="PKS_ER"/>
    <property type="match status" value="1"/>
</dbReference>
<dbReference type="eggNOG" id="COG1063">
    <property type="taxonomic scope" value="Bacteria"/>
</dbReference>
<dbReference type="RefSeq" id="WP_013780809.1">
    <property type="nucleotide sequence ID" value="NC_015520.1"/>
</dbReference>
<evidence type="ECO:0000256" key="6">
    <source>
        <dbReference type="RuleBase" id="RU361277"/>
    </source>
</evidence>
<dbReference type="CDD" id="cd05285">
    <property type="entry name" value="sorbitol_DH"/>
    <property type="match status" value="1"/>
</dbReference>
<dbReference type="InterPro" id="IPR002328">
    <property type="entry name" value="ADH_Zn_CS"/>
</dbReference>
<dbReference type="PANTHER" id="PTHR43161:SF9">
    <property type="entry name" value="SORBITOL DEHYDROGENASE"/>
    <property type="match status" value="1"/>
</dbReference>
<keyword evidence="4 6" id="KW-0862">Zinc</keyword>
<dbReference type="Pfam" id="PF08240">
    <property type="entry name" value="ADH_N"/>
    <property type="match status" value="1"/>
</dbReference>
<dbReference type="InterPro" id="IPR020843">
    <property type="entry name" value="ER"/>
</dbReference>
<evidence type="ECO:0000256" key="1">
    <source>
        <dbReference type="ARBA" id="ARBA00001947"/>
    </source>
</evidence>
<dbReference type="Gene3D" id="3.40.50.720">
    <property type="entry name" value="NAD(P)-binding Rossmann-like Domain"/>
    <property type="match status" value="1"/>
</dbReference>
<dbReference type="Pfam" id="PF00107">
    <property type="entry name" value="ADH_zinc_N"/>
    <property type="match status" value="1"/>
</dbReference>
<dbReference type="GO" id="GO:0008270">
    <property type="term" value="F:zinc ion binding"/>
    <property type="evidence" value="ECO:0007669"/>
    <property type="project" value="InterPro"/>
</dbReference>
<gene>
    <name evidence="8" type="ordered locus">Mahau_1182</name>
</gene>
<evidence type="ECO:0000259" key="7">
    <source>
        <dbReference type="SMART" id="SM00829"/>
    </source>
</evidence>
<reference evidence="9" key="1">
    <citation type="submission" date="2010-11" db="EMBL/GenBank/DDBJ databases">
        <title>The complete genome of Mahella australiensis DSM 15567.</title>
        <authorList>
            <consortium name="US DOE Joint Genome Institute (JGI-PGF)"/>
            <person name="Lucas S."/>
            <person name="Copeland A."/>
            <person name="Lapidus A."/>
            <person name="Bruce D."/>
            <person name="Goodwin L."/>
            <person name="Pitluck S."/>
            <person name="Kyrpides N."/>
            <person name="Mavromatis K."/>
            <person name="Pagani I."/>
            <person name="Ivanova N."/>
            <person name="Teshima H."/>
            <person name="Brettin T."/>
            <person name="Detter J.C."/>
            <person name="Han C."/>
            <person name="Tapia R."/>
            <person name="Land M."/>
            <person name="Hauser L."/>
            <person name="Markowitz V."/>
            <person name="Cheng J.-F."/>
            <person name="Hugenholtz P."/>
            <person name="Woyke T."/>
            <person name="Wu D."/>
            <person name="Spring S."/>
            <person name="Pukall R."/>
            <person name="Steenblock K."/>
            <person name="Schneider S."/>
            <person name="Klenk H.-P."/>
            <person name="Eisen J.A."/>
        </authorList>
    </citation>
    <scope>NUCLEOTIDE SEQUENCE [LARGE SCALE GENOMIC DNA]</scope>
    <source>
        <strain evidence="9">DSM 15567 / CIP 107919 / 50-1 BON</strain>
    </source>
</reference>
<evidence type="ECO:0000256" key="4">
    <source>
        <dbReference type="ARBA" id="ARBA00022833"/>
    </source>
</evidence>
<dbReference type="HOGENOM" id="CLU_026673_11_5_9"/>
<dbReference type="PROSITE" id="PS00059">
    <property type="entry name" value="ADH_ZINC"/>
    <property type="match status" value="1"/>
</dbReference>
<accession>F3ZVL7</accession>
<dbReference type="InterPro" id="IPR036291">
    <property type="entry name" value="NAD(P)-bd_dom_sf"/>
</dbReference>
<dbReference type="InterPro" id="IPR045306">
    <property type="entry name" value="SDH-like"/>
</dbReference>
<feature type="domain" description="Enoyl reductase (ER)" evidence="7">
    <location>
        <begin position="12"/>
        <end position="344"/>
    </location>
</feature>
<dbReference type="Proteomes" id="UP000008457">
    <property type="component" value="Chromosome"/>
</dbReference>
<dbReference type="InterPro" id="IPR029752">
    <property type="entry name" value="D-isomer_DH_CS1"/>
</dbReference>
<dbReference type="AlphaFoldDB" id="F3ZVL7"/>
<dbReference type="EC" id="1.1.1.14" evidence="8"/>
<dbReference type="PANTHER" id="PTHR43161">
    <property type="entry name" value="SORBITOL DEHYDROGENASE"/>
    <property type="match status" value="1"/>
</dbReference>
<protein>
    <submittedName>
        <fullName evidence="8">Alcohol dehydrogenase GroES domain protein</fullName>
        <ecNumber evidence="8">1.1.1.14</ecNumber>
    </submittedName>
</protein>
<dbReference type="OrthoDB" id="9769198at2"/>
<comment type="cofactor">
    <cofactor evidence="1 6">
        <name>Zn(2+)</name>
        <dbReference type="ChEBI" id="CHEBI:29105"/>
    </cofactor>
</comment>
<organism evidence="8 9">
    <name type="scientific">Mahella australiensis (strain DSM 15567 / CIP 107919 / 50-1 BON)</name>
    <dbReference type="NCBI Taxonomy" id="697281"/>
    <lineage>
        <taxon>Bacteria</taxon>
        <taxon>Bacillati</taxon>
        <taxon>Bacillota</taxon>
        <taxon>Clostridia</taxon>
        <taxon>Thermoanaerobacterales</taxon>
        <taxon>Thermoanaerobacterales Family IV. Incertae Sedis</taxon>
        <taxon>Mahella</taxon>
    </lineage>
</organism>
<dbReference type="Gene3D" id="3.90.180.10">
    <property type="entry name" value="Medium-chain alcohol dehydrogenases, catalytic domain"/>
    <property type="match status" value="1"/>
</dbReference>
<comment type="similarity">
    <text evidence="2 6">Belongs to the zinc-containing alcohol dehydrogenase family.</text>
</comment>
<evidence type="ECO:0000313" key="8">
    <source>
        <dbReference type="EMBL" id="AEE96379.1"/>
    </source>
</evidence>
<keyword evidence="3 6" id="KW-0479">Metal-binding</keyword>
<dbReference type="EMBL" id="CP002360">
    <property type="protein sequence ID" value="AEE96379.1"/>
    <property type="molecule type" value="Genomic_DNA"/>
</dbReference>
<evidence type="ECO:0000256" key="3">
    <source>
        <dbReference type="ARBA" id="ARBA00022723"/>
    </source>
</evidence>
<dbReference type="GO" id="GO:0003939">
    <property type="term" value="F:L-iditol 2-dehydrogenase (NAD+) activity"/>
    <property type="evidence" value="ECO:0007669"/>
    <property type="project" value="UniProtKB-EC"/>
</dbReference>
<evidence type="ECO:0000313" key="9">
    <source>
        <dbReference type="Proteomes" id="UP000008457"/>
    </source>
</evidence>
<keyword evidence="9" id="KW-1185">Reference proteome</keyword>
<dbReference type="PROSITE" id="PS00065">
    <property type="entry name" value="D_2_HYDROXYACID_DH_1"/>
    <property type="match status" value="1"/>
</dbReference>
<dbReference type="InterPro" id="IPR011032">
    <property type="entry name" value="GroES-like_sf"/>
</dbReference>
<dbReference type="InterPro" id="IPR013149">
    <property type="entry name" value="ADH-like_C"/>
</dbReference>
<dbReference type="KEGG" id="mas:Mahau_1182"/>
<name>F3ZVL7_MAHA5</name>
<dbReference type="InterPro" id="IPR013154">
    <property type="entry name" value="ADH-like_N"/>
</dbReference>
<evidence type="ECO:0000256" key="5">
    <source>
        <dbReference type="ARBA" id="ARBA00023002"/>
    </source>
</evidence>
<dbReference type="SUPFAM" id="SSF51735">
    <property type="entry name" value="NAD(P)-binding Rossmann-fold domains"/>
    <property type="match status" value="1"/>
</dbReference>